<organism evidence="2 3">
    <name type="scientific">Leifsonia williamsii</name>
    <dbReference type="NCBI Taxonomy" id="3035919"/>
    <lineage>
        <taxon>Bacteria</taxon>
        <taxon>Bacillati</taxon>
        <taxon>Actinomycetota</taxon>
        <taxon>Actinomycetes</taxon>
        <taxon>Micrococcales</taxon>
        <taxon>Microbacteriaceae</taxon>
        <taxon>Leifsonia</taxon>
    </lineage>
</organism>
<dbReference type="SUPFAM" id="SSF53067">
    <property type="entry name" value="Actin-like ATPase domain"/>
    <property type="match status" value="1"/>
</dbReference>
<dbReference type="PANTHER" id="PTHR18964">
    <property type="entry name" value="ROK (REPRESSOR, ORF, KINASE) FAMILY"/>
    <property type="match status" value="1"/>
</dbReference>
<dbReference type="SUPFAM" id="SSF46785">
    <property type="entry name" value="Winged helix' DNA-binding domain"/>
    <property type="match status" value="1"/>
</dbReference>
<dbReference type="InterPro" id="IPR043129">
    <property type="entry name" value="ATPase_NBD"/>
</dbReference>
<accession>A0ABT8K864</accession>
<comment type="similarity">
    <text evidence="1">Belongs to the ROK (NagC/XylR) family.</text>
</comment>
<evidence type="ECO:0000313" key="3">
    <source>
        <dbReference type="Proteomes" id="UP001174208"/>
    </source>
</evidence>
<sequence length="392" mass="40996">MAAQRRTPGSQTSLREANRARIVDAIKKYGGLTQVELAGATGLSPATVSNIVKELSTSGVLNTSHSIRSGRRAQHVTLAHALGLVVGVHFSQRHLRVALSDVANTVVAENHMPLARDHRADNELDKVAMLLTDMLDSVDASREEILAVGLAIPAPIDRSTGTIARSGIMRGWDGVVIADSLERRIRRPVHVDNAANLAALAESRFGAGRGRRTTVTLDVGDGIGAGLILGGQVFRGTNGVAGEFGHTTIRENGPICRCGNRGCLEAIAGGPAILDDLRDHLGSLKLGDVVIQAMAGDARCIRAIGDAGNHIGIAAANLCNVLDPERIIVGGELARAGELLLGPLRHALERGVIIDQEVLPDVVQAQLGTRAATLGAVAYAIDMANVTPEGVL</sequence>
<dbReference type="Gene3D" id="1.10.10.10">
    <property type="entry name" value="Winged helix-like DNA-binding domain superfamily/Winged helix DNA-binding domain"/>
    <property type="match status" value="1"/>
</dbReference>
<proteinExistence type="inferred from homology"/>
<dbReference type="CDD" id="cd00090">
    <property type="entry name" value="HTH_ARSR"/>
    <property type="match status" value="1"/>
</dbReference>
<reference evidence="2" key="1">
    <citation type="submission" date="2023-06" db="EMBL/GenBank/DDBJ databases">
        <title>MT1 and MT2 Draft Genomes of Novel Species.</title>
        <authorList>
            <person name="Venkateswaran K."/>
        </authorList>
    </citation>
    <scope>NUCLEOTIDE SEQUENCE</scope>
    <source>
        <strain evidence="2">F6_8S_P_1B</strain>
    </source>
</reference>
<dbReference type="InterPro" id="IPR011991">
    <property type="entry name" value="ArsR-like_HTH"/>
</dbReference>
<keyword evidence="3" id="KW-1185">Reference proteome</keyword>
<dbReference type="Gene3D" id="3.30.420.40">
    <property type="match status" value="2"/>
</dbReference>
<dbReference type="EMBL" id="JAROCF010000001">
    <property type="protein sequence ID" value="MDN4613650.1"/>
    <property type="molecule type" value="Genomic_DNA"/>
</dbReference>
<dbReference type="Pfam" id="PF13412">
    <property type="entry name" value="HTH_24"/>
    <property type="match status" value="1"/>
</dbReference>
<evidence type="ECO:0000256" key="1">
    <source>
        <dbReference type="ARBA" id="ARBA00006479"/>
    </source>
</evidence>
<comment type="caution">
    <text evidence="2">The sequence shown here is derived from an EMBL/GenBank/DDBJ whole genome shotgun (WGS) entry which is preliminary data.</text>
</comment>
<dbReference type="PROSITE" id="PS01125">
    <property type="entry name" value="ROK"/>
    <property type="match status" value="1"/>
</dbReference>
<evidence type="ECO:0000313" key="2">
    <source>
        <dbReference type="EMBL" id="MDN4613650.1"/>
    </source>
</evidence>
<gene>
    <name evidence="2" type="ORF">P5G50_04205</name>
</gene>
<dbReference type="RefSeq" id="WP_301211886.1">
    <property type="nucleotide sequence ID" value="NZ_JAROCF010000001.1"/>
</dbReference>
<name>A0ABT8K864_9MICO</name>
<dbReference type="InterPro" id="IPR049874">
    <property type="entry name" value="ROK_cs"/>
</dbReference>
<dbReference type="InterPro" id="IPR036388">
    <property type="entry name" value="WH-like_DNA-bd_sf"/>
</dbReference>
<dbReference type="Proteomes" id="UP001174208">
    <property type="component" value="Unassembled WGS sequence"/>
</dbReference>
<protein>
    <submittedName>
        <fullName evidence="2">ROK family transcriptional regulator</fullName>
    </submittedName>
</protein>
<dbReference type="InterPro" id="IPR036390">
    <property type="entry name" value="WH_DNA-bd_sf"/>
</dbReference>
<dbReference type="InterPro" id="IPR000600">
    <property type="entry name" value="ROK"/>
</dbReference>
<dbReference type="PANTHER" id="PTHR18964:SF173">
    <property type="entry name" value="GLUCOKINASE"/>
    <property type="match status" value="1"/>
</dbReference>
<dbReference type="Pfam" id="PF00480">
    <property type="entry name" value="ROK"/>
    <property type="match status" value="1"/>
</dbReference>